<comment type="caution">
    <text evidence="2">The sequence shown here is derived from an EMBL/GenBank/DDBJ whole genome shotgun (WGS) entry which is preliminary data.</text>
</comment>
<keyword evidence="1" id="KW-1133">Transmembrane helix</keyword>
<proteinExistence type="predicted"/>
<organism evidence="2">
    <name type="scientific">Acidicaldus sp</name>
    <dbReference type="NCBI Taxonomy" id="1872105"/>
    <lineage>
        <taxon>Bacteria</taxon>
        <taxon>Pseudomonadati</taxon>
        <taxon>Pseudomonadota</taxon>
        <taxon>Alphaproteobacteria</taxon>
        <taxon>Acetobacterales</taxon>
        <taxon>Acetobacteraceae</taxon>
        <taxon>Acidicaldus</taxon>
    </lineage>
</organism>
<dbReference type="AlphaFoldDB" id="A0A8J4H9R8"/>
<accession>A0A8J4H9R8</accession>
<name>A0A8J4H9R8_9PROT</name>
<evidence type="ECO:0000313" key="2">
    <source>
        <dbReference type="EMBL" id="HGC42890.1"/>
    </source>
</evidence>
<reference evidence="2" key="1">
    <citation type="journal article" date="2020" name="mSystems">
        <title>Genome- and Community-Level Interaction Insights into Carbon Utilization and Element Cycling Functions of Hydrothermarchaeota in Hydrothermal Sediment.</title>
        <authorList>
            <person name="Zhou Z."/>
            <person name="Liu Y."/>
            <person name="Xu W."/>
            <person name="Pan J."/>
            <person name="Luo Z.H."/>
            <person name="Li M."/>
        </authorList>
    </citation>
    <scope>NUCLEOTIDE SEQUENCE</scope>
    <source>
        <strain evidence="2">SpSt-997</strain>
    </source>
</reference>
<feature type="transmembrane region" description="Helical" evidence="1">
    <location>
        <begin position="43"/>
        <end position="63"/>
    </location>
</feature>
<gene>
    <name evidence="2" type="ORF">ENY07_06685</name>
</gene>
<sequence>MTAGPAAILSVLFARGRIVDVILVVMACEALALIGWRHRTRRGLAPAALLAMLIPGGCLLLALRAALRDAGQAEITLWLLAAFITHLVDLNWRWRG</sequence>
<feature type="transmembrane region" description="Helical" evidence="1">
    <location>
        <begin position="18"/>
        <end position="36"/>
    </location>
</feature>
<evidence type="ECO:0000256" key="1">
    <source>
        <dbReference type="SAM" id="Phobius"/>
    </source>
</evidence>
<dbReference type="EMBL" id="DTQM01000123">
    <property type="protein sequence ID" value="HGC42890.1"/>
    <property type="molecule type" value="Genomic_DNA"/>
</dbReference>
<feature type="transmembrane region" description="Helical" evidence="1">
    <location>
        <begin position="75"/>
        <end position="92"/>
    </location>
</feature>
<protein>
    <submittedName>
        <fullName evidence="2">Uncharacterized protein</fullName>
    </submittedName>
</protein>
<keyword evidence="1" id="KW-0812">Transmembrane</keyword>
<keyword evidence="1" id="KW-0472">Membrane</keyword>